<evidence type="ECO:0000256" key="6">
    <source>
        <dbReference type="ARBA" id="ARBA00022692"/>
    </source>
</evidence>
<comment type="similarity">
    <text evidence="2 15">Belongs to the mitochondrial carrier (TC 2.A.29) family.</text>
</comment>
<dbReference type="GO" id="GO:0016887">
    <property type="term" value="F:ATP hydrolysis activity"/>
    <property type="evidence" value="ECO:0007669"/>
    <property type="project" value="InterPro"/>
</dbReference>
<dbReference type="GO" id="GO:0005743">
    <property type="term" value="C:mitochondrial inner membrane"/>
    <property type="evidence" value="ECO:0007669"/>
    <property type="project" value="TreeGrafter"/>
</dbReference>
<evidence type="ECO:0000256" key="4">
    <source>
        <dbReference type="ARBA" id="ARBA00022448"/>
    </source>
</evidence>
<feature type="domain" description="ABC transporter" evidence="16">
    <location>
        <begin position="211"/>
        <end position="392"/>
    </location>
</feature>
<evidence type="ECO:0000256" key="15">
    <source>
        <dbReference type="RuleBase" id="RU000488"/>
    </source>
</evidence>
<dbReference type="InterPro" id="IPR003439">
    <property type="entry name" value="ABC_transporter-like_ATP-bd"/>
</dbReference>
<evidence type="ECO:0000313" key="18">
    <source>
        <dbReference type="Proteomes" id="UP000664991"/>
    </source>
</evidence>
<keyword evidence="13" id="KW-0325">Glycoprotein</keyword>
<protein>
    <recommendedName>
        <fullName evidence="16">ABC transporter domain-containing protein</fullName>
    </recommendedName>
</protein>
<keyword evidence="9" id="KW-0067">ATP-binding</keyword>
<dbReference type="InterPro" id="IPR027417">
    <property type="entry name" value="P-loop_NTPase"/>
</dbReference>
<evidence type="ECO:0000256" key="14">
    <source>
        <dbReference type="PROSITE-ProRule" id="PRU00282"/>
    </source>
</evidence>
<keyword evidence="8" id="KW-0547">Nucleotide-binding</keyword>
<dbReference type="InterPro" id="IPR018108">
    <property type="entry name" value="MCP_transmembrane"/>
</dbReference>
<evidence type="ECO:0000259" key="16">
    <source>
        <dbReference type="PROSITE" id="PS50893"/>
    </source>
</evidence>
<dbReference type="InterPro" id="IPR003593">
    <property type="entry name" value="AAA+_ATPase"/>
</dbReference>
<keyword evidence="4 15" id="KW-0813">Transport</keyword>
<dbReference type="Proteomes" id="UP000664991">
    <property type="component" value="Unassembled WGS sequence"/>
</dbReference>
<comment type="similarity">
    <text evidence="3">Belongs to the ABC transporter superfamily. ABCB family. Multidrug resistance exporter (TC 3.A.1.201) subfamily.</text>
</comment>
<dbReference type="EMBL" id="JAEMGP010000004">
    <property type="protein sequence ID" value="KAG5210223.1"/>
    <property type="molecule type" value="Genomic_DNA"/>
</dbReference>
<evidence type="ECO:0000256" key="10">
    <source>
        <dbReference type="ARBA" id="ARBA00022967"/>
    </source>
</evidence>
<dbReference type="Pfam" id="PF02759">
    <property type="entry name" value="RUN"/>
    <property type="match status" value="1"/>
</dbReference>
<dbReference type="InterPro" id="IPR023395">
    <property type="entry name" value="MCP_dom_sf"/>
</dbReference>
<name>A0A836AGK0_SHEEP</name>
<keyword evidence="12 14" id="KW-0472">Membrane</keyword>
<evidence type="ECO:0000256" key="13">
    <source>
        <dbReference type="ARBA" id="ARBA00023180"/>
    </source>
</evidence>
<dbReference type="GO" id="GO:0005524">
    <property type="term" value="F:ATP binding"/>
    <property type="evidence" value="ECO:0007669"/>
    <property type="project" value="UniProtKB-KW"/>
</dbReference>
<evidence type="ECO:0000256" key="5">
    <source>
        <dbReference type="ARBA" id="ARBA00022553"/>
    </source>
</evidence>
<dbReference type="Pfam" id="PF00005">
    <property type="entry name" value="ABC_tran"/>
    <property type="match status" value="2"/>
</dbReference>
<dbReference type="GO" id="GO:0090374">
    <property type="term" value="P:oligopeptide export from mitochondrion"/>
    <property type="evidence" value="ECO:0007669"/>
    <property type="project" value="TreeGrafter"/>
</dbReference>
<dbReference type="InterPro" id="IPR036640">
    <property type="entry name" value="ABC1_TM_sf"/>
</dbReference>
<sequence length="567" mass="62208">MASRSLGGLGGSRGGGCGIKKSLSARNAAVERRNLITVCSLASECKRRARRKSSFLLVRVKPSGSFSSRFPVKTLIDLSCFETIDDSSPEFTNFAASLEQILSHRLKGQVTWFGYGSPRSFWDYVRVACRKVSQNCICSIENMEHVSSSRAKVFFSILIGAFSIGQAAPCIDAFANARGAAYAIFAIIDNDPKIDSFSERGHKPDNIKGNLEFKDVHFSYPAQPDVQILKGLNLRVESGQTVALVGNSGCGKSTVVQLVQRLYDPDVGRITIDGQDIRTFNVKFDTLVGERGVQLSGGHKQRIAIARALVHNPKILLLDEATSALDTESEAEVQAALDKAREGRTTVVIAHRLSTVRNADVIAGFDDGIIVEQGSHRELMKKEGVYFRLADTQIRDVQSSGRVRHSLHKSLRSSRQYQNGFDVETSELDESVPPVSFLKILKLNKTEWPYLVVGTLCAVANGALQPAFSVIFSEMIADAFLKIILNEGIKSLWSGLPHTLVMAVPATVIYFTCYDQLTALLRSKLGENESCIPIVAGIVARRIRTKMYFNPNDSELSSLYTLTTVVS</sequence>
<proteinExistence type="inferred from homology"/>
<evidence type="ECO:0000256" key="8">
    <source>
        <dbReference type="ARBA" id="ARBA00022741"/>
    </source>
</evidence>
<keyword evidence="10" id="KW-1278">Translocase</keyword>
<evidence type="ECO:0000256" key="2">
    <source>
        <dbReference type="ARBA" id="ARBA00006375"/>
    </source>
</evidence>
<keyword evidence="7" id="KW-0677">Repeat</keyword>
<dbReference type="Gene3D" id="1.20.58.900">
    <property type="match status" value="1"/>
</dbReference>
<dbReference type="GO" id="GO:0015421">
    <property type="term" value="F:ABC-type oligopeptide transporter activity"/>
    <property type="evidence" value="ECO:0007669"/>
    <property type="project" value="TreeGrafter"/>
</dbReference>
<dbReference type="Gene3D" id="1.20.1560.10">
    <property type="entry name" value="ABC transporter type 1, transmembrane domain"/>
    <property type="match status" value="1"/>
</dbReference>
<evidence type="ECO:0000256" key="9">
    <source>
        <dbReference type="ARBA" id="ARBA00022840"/>
    </source>
</evidence>
<evidence type="ECO:0000256" key="12">
    <source>
        <dbReference type="ARBA" id="ARBA00023136"/>
    </source>
</evidence>
<keyword evidence="6 14" id="KW-0812">Transmembrane</keyword>
<dbReference type="SUPFAM" id="SSF103506">
    <property type="entry name" value="Mitochondrial carrier"/>
    <property type="match status" value="1"/>
</dbReference>
<reference evidence="17 18" key="1">
    <citation type="submission" date="2020-12" db="EMBL/GenBank/DDBJ databases">
        <title>De novo assembly of Tibetan sheep genome.</title>
        <authorList>
            <person name="Li X."/>
        </authorList>
    </citation>
    <scope>NUCLEOTIDE SEQUENCE [LARGE SCALE GENOMIC DNA]</scope>
    <source>
        <tissue evidence="17">Heart</tissue>
    </source>
</reference>
<feature type="repeat" description="Solcar" evidence="14">
    <location>
        <begin position="448"/>
        <end position="520"/>
    </location>
</feature>
<dbReference type="PROSITE" id="PS50920">
    <property type="entry name" value="SOLCAR"/>
    <property type="match status" value="1"/>
</dbReference>
<dbReference type="PANTHER" id="PTHR43394:SF28">
    <property type="entry name" value="ATP-BINDING CASSETTE SUBFAMILY B MEMBER 1"/>
    <property type="match status" value="1"/>
</dbReference>
<dbReference type="InterPro" id="IPR039421">
    <property type="entry name" value="Type_1_exporter"/>
</dbReference>
<keyword evidence="5" id="KW-0597">Phosphoprotein</keyword>
<comment type="subcellular location">
    <subcellularLocation>
        <location evidence="1">Membrane</location>
        <topology evidence="1">Multi-pass membrane protein</topology>
    </subcellularLocation>
</comment>
<dbReference type="PANTHER" id="PTHR43394">
    <property type="entry name" value="ATP-DEPENDENT PERMEASE MDL1, MITOCHONDRIAL"/>
    <property type="match status" value="1"/>
</dbReference>
<accession>A0A836AGK0</accession>
<evidence type="ECO:0000256" key="11">
    <source>
        <dbReference type="ARBA" id="ARBA00022989"/>
    </source>
</evidence>
<comment type="caution">
    <text evidence="17">The sequence shown here is derived from an EMBL/GenBank/DDBJ whole genome shotgun (WGS) entry which is preliminary data.</text>
</comment>
<evidence type="ECO:0000313" key="17">
    <source>
        <dbReference type="EMBL" id="KAG5210223.1"/>
    </source>
</evidence>
<evidence type="ECO:0000256" key="7">
    <source>
        <dbReference type="ARBA" id="ARBA00022737"/>
    </source>
</evidence>
<dbReference type="SUPFAM" id="SSF140741">
    <property type="entry name" value="RUN domain-like"/>
    <property type="match status" value="1"/>
</dbReference>
<dbReference type="InterPro" id="IPR004012">
    <property type="entry name" value="Run_dom"/>
</dbReference>
<dbReference type="SMART" id="SM00382">
    <property type="entry name" value="AAA"/>
    <property type="match status" value="1"/>
</dbReference>
<gene>
    <name evidence="17" type="ORF">JEQ12_015417</name>
</gene>
<organism evidence="17 18">
    <name type="scientific">Ovis aries</name>
    <name type="common">Sheep</name>
    <dbReference type="NCBI Taxonomy" id="9940"/>
    <lineage>
        <taxon>Eukaryota</taxon>
        <taxon>Metazoa</taxon>
        <taxon>Chordata</taxon>
        <taxon>Craniata</taxon>
        <taxon>Vertebrata</taxon>
        <taxon>Euteleostomi</taxon>
        <taxon>Mammalia</taxon>
        <taxon>Eutheria</taxon>
        <taxon>Laurasiatheria</taxon>
        <taxon>Artiodactyla</taxon>
        <taxon>Ruminantia</taxon>
        <taxon>Pecora</taxon>
        <taxon>Bovidae</taxon>
        <taxon>Caprinae</taxon>
        <taxon>Ovis</taxon>
    </lineage>
</organism>
<evidence type="ECO:0000256" key="1">
    <source>
        <dbReference type="ARBA" id="ARBA00004141"/>
    </source>
</evidence>
<evidence type="ECO:0000256" key="3">
    <source>
        <dbReference type="ARBA" id="ARBA00007577"/>
    </source>
</evidence>
<keyword evidence="11" id="KW-1133">Transmembrane helix</keyword>
<dbReference type="Pfam" id="PF00153">
    <property type="entry name" value="Mito_carr"/>
    <property type="match status" value="1"/>
</dbReference>
<dbReference type="AlphaFoldDB" id="A0A836AGK0"/>
<dbReference type="PROSITE" id="PS50893">
    <property type="entry name" value="ABC_TRANSPORTER_2"/>
    <property type="match status" value="1"/>
</dbReference>
<dbReference type="SUPFAM" id="SSF52540">
    <property type="entry name" value="P-loop containing nucleoside triphosphate hydrolases"/>
    <property type="match status" value="1"/>
</dbReference>
<dbReference type="Gene3D" id="3.40.50.300">
    <property type="entry name" value="P-loop containing nucleotide triphosphate hydrolases"/>
    <property type="match status" value="2"/>
</dbReference>
<dbReference type="InterPro" id="IPR037213">
    <property type="entry name" value="Run_dom_sf"/>
</dbReference>